<comment type="catalytic activity">
    <reaction evidence="12 14">
        <text>2 cob(II)yrinate a,c diamide + reduced [electron-transfer flavoprotein] + 2 ATP = 2 adenosylcob(III)yrinate a,c-diamide + 2 triphosphate + oxidized [electron-transfer flavoprotein] + 3 H(+)</text>
        <dbReference type="Rhea" id="RHEA:11528"/>
        <dbReference type="Rhea" id="RHEA-COMP:10685"/>
        <dbReference type="Rhea" id="RHEA-COMP:10686"/>
        <dbReference type="ChEBI" id="CHEBI:15378"/>
        <dbReference type="ChEBI" id="CHEBI:18036"/>
        <dbReference type="ChEBI" id="CHEBI:30616"/>
        <dbReference type="ChEBI" id="CHEBI:57692"/>
        <dbReference type="ChEBI" id="CHEBI:58307"/>
        <dbReference type="ChEBI" id="CHEBI:58503"/>
        <dbReference type="ChEBI" id="CHEBI:58537"/>
        <dbReference type="EC" id="2.5.1.17"/>
    </reaction>
</comment>
<keyword evidence="5 14" id="KW-0169">Cobalamin biosynthesis</keyword>
<dbReference type="Pfam" id="PF01923">
    <property type="entry name" value="Cob_adeno_trans"/>
    <property type="match status" value="1"/>
</dbReference>
<dbReference type="EMBL" id="JAFLVR010000018">
    <property type="protein sequence ID" value="MBO0452152.1"/>
    <property type="molecule type" value="Genomic_DNA"/>
</dbReference>
<evidence type="ECO:0000256" key="12">
    <source>
        <dbReference type="ARBA" id="ARBA00048555"/>
    </source>
</evidence>
<comment type="similarity">
    <text evidence="2 14">Belongs to the Cob(I)alamin adenosyltransferase family.</text>
</comment>
<evidence type="ECO:0000256" key="11">
    <source>
        <dbReference type="ARBA" id="ARBA00033354"/>
    </source>
</evidence>
<dbReference type="RefSeq" id="WP_207107926.1">
    <property type="nucleotide sequence ID" value="NZ_JAFLVR010000018.1"/>
</dbReference>
<evidence type="ECO:0000256" key="4">
    <source>
        <dbReference type="ARBA" id="ARBA00020963"/>
    </source>
</evidence>
<evidence type="ECO:0000313" key="17">
    <source>
        <dbReference type="Proteomes" id="UP000664495"/>
    </source>
</evidence>
<evidence type="ECO:0000256" key="9">
    <source>
        <dbReference type="ARBA" id="ARBA00031529"/>
    </source>
</evidence>
<keyword evidence="6 14" id="KW-0808">Transferase</keyword>
<dbReference type="InterPro" id="IPR016030">
    <property type="entry name" value="CblAdoTrfase-like"/>
</dbReference>
<feature type="domain" description="Cobalamin adenosyltransferase-like" evidence="15">
    <location>
        <begin position="3"/>
        <end position="167"/>
    </location>
</feature>
<evidence type="ECO:0000256" key="14">
    <source>
        <dbReference type="RuleBase" id="RU366026"/>
    </source>
</evidence>
<comment type="caution">
    <text evidence="16">The sequence shown here is derived from an EMBL/GenBank/DDBJ whole genome shotgun (WGS) entry which is preliminary data.</text>
</comment>
<evidence type="ECO:0000256" key="6">
    <source>
        <dbReference type="ARBA" id="ARBA00022679"/>
    </source>
</evidence>
<keyword evidence="7 14" id="KW-0547">Nucleotide-binding</keyword>
<gene>
    <name evidence="16" type="ORF">JZO85_07730</name>
</gene>
<proteinExistence type="inferred from homology"/>
<evidence type="ECO:0000256" key="10">
    <source>
        <dbReference type="ARBA" id="ARBA00033334"/>
    </source>
</evidence>
<evidence type="ECO:0000259" key="15">
    <source>
        <dbReference type="Pfam" id="PF01923"/>
    </source>
</evidence>
<evidence type="ECO:0000256" key="7">
    <source>
        <dbReference type="ARBA" id="ARBA00022741"/>
    </source>
</evidence>
<comment type="catalytic activity">
    <reaction evidence="13 14">
        <text>2 cob(II)alamin + reduced [electron-transfer flavoprotein] + 2 ATP = 2 adenosylcob(III)alamin + 2 triphosphate + oxidized [electron-transfer flavoprotein] + 3 H(+)</text>
        <dbReference type="Rhea" id="RHEA:28671"/>
        <dbReference type="Rhea" id="RHEA-COMP:10685"/>
        <dbReference type="Rhea" id="RHEA-COMP:10686"/>
        <dbReference type="ChEBI" id="CHEBI:15378"/>
        <dbReference type="ChEBI" id="CHEBI:16304"/>
        <dbReference type="ChEBI" id="CHEBI:18036"/>
        <dbReference type="ChEBI" id="CHEBI:18408"/>
        <dbReference type="ChEBI" id="CHEBI:30616"/>
        <dbReference type="ChEBI" id="CHEBI:57692"/>
        <dbReference type="ChEBI" id="CHEBI:58307"/>
        <dbReference type="EC" id="2.5.1.17"/>
    </reaction>
</comment>
<reference evidence="16 17" key="1">
    <citation type="submission" date="2021-03" db="EMBL/GenBank/DDBJ databases">
        <title>Enterococcal diversity collection.</title>
        <authorList>
            <person name="Gilmore M.S."/>
            <person name="Schwartzman J."/>
            <person name="Van Tyne D."/>
            <person name="Martin M."/>
            <person name="Earl A.M."/>
            <person name="Manson A.L."/>
            <person name="Straub T."/>
            <person name="Salamzade R."/>
            <person name="Saavedra J."/>
            <person name="Lebreton F."/>
            <person name="Prichula J."/>
            <person name="Schaufler K."/>
            <person name="Gaca A."/>
            <person name="Sgardioli B."/>
            <person name="Wagenaar J."/>
            <person name="Strong T."/>
        </authorList>
    </citation>
    <scope>NUCLEOTIDE SEQUENCE [LARGE SCALE GENOMIC DNA]</scope>
    <source>
        <strain evidence="16 17">MJM16</strain>
    </source>
</reference>
<dbReference type="InterPro" id="IPR036451">
    <property type="entry name" value="CblAdoTrfase-like_sf"/>
</dbReference>
<dbReference type="EC" id="2.5.1.17" evidence="3 14"/>
<comment type="pathway">
    <text evidence="1 14">Cofactor biosynthesis; adenosylcobalamin biosynthesis; adenosylcobalamin from cob(II)yrinate a,c-diamide: step 2/7.</text>
</comment>
<keyword evidence="17" id="KW-1185">Reference proteome</keyword>
<dbReference type="PANTHER" id="PTHR12213:SF0">
    <property type="entry name" value="CORRINOID ADENOSYLTRANSFERASE MMAB"/>
    <property type="match status" value="1"/>
</dbReference>
<organism evidence="16 17">
    <name type="scientific">Candidatus Enterococcus murrayae</name>
    <dbReference type="NCBI Taxonomy" id="2815321"/>
    <lineage>
        <taxon>Bacteria</taxon>
        <taxon>Bacillati</taxon>
        <taxon>Bacillota</taxon>
        <taxon>Bacilli</taxon>
        <taxon>Lactobacillales</taxon>
        <taxon>Enterococcaceae</taxon>
        <taxon>Enterococcus</taxon>
    </lineage>
</organism>
<protein>
    <recommendedName>
        <fullName evidence="4 14">Corrinoid adenosyltransferase</fullName>
        <ecNumber evidence="3 14">2.5.1.17</ecNumber>
    </recommendedName>
    <alternativeName>
        <fullName evidence="9 14">Cob(II)alamin adenosyltransferase</fullName>
    </alternativeName>
    <alternativeName>
        <fullName evidence="11 14">Cob(II)yrinic acid a,c-diamide adenosyltransferase</fullName>
    </alternativeName>
    <alternativeName>
        <fullName evidence="10 14">Cobinamide/cobalamin adenosyltransferase</fullName>
    </alternativeName>
</protein>
<dbReference type="Proteomes" id="UP000664495">
    <property type="component" value="Unassembled WGS sequence"/>
</dbReference>
<evidence type="ECO:0000256" key="2">
    <source>
        <dbReference type="ARBA" id="ARBA00007487"/>
    </source>
</evidence>
<dbReference type="GO" id="GO:0008817">
    <property type="term" value="F:corrinoid adenosyltransferase activity"/>
    <property type="evidence" value="ECO:0007669"/>
    <property type="project" value="UniProtKB-EC"/>
</dbReference>
<evidence type="ECO:0000256" key="8">
    <source>
        <dbReference type="ARBA" id="ARBA00022840"/>
    </source>
</evidence>
<evidence type="ECO:0000256" key="1">
    <source>
        <dbReference type="ARBA" id="ARBA00005121"/>
    </source>
</evidence>
<evidence type="ECO:0000256" key="5">
    <source>
        <dbReference type="ARBA" id="ARBA00022573"/>
    </source>
</evidence>
<accession>A0ABS3HFD6</accession>
<evidence type="ECO:0000313" key="16">
    <source>
        <dbReference type="EMBL" id="MBO0452152.1"/>
    </source>
</evidence>
<dbReference type="NCBIfam" id="TIGR00636">
    <property type="entry name" value="PduO_Nterm"/>
    <property type="match status" value="1"/>
</dbReference>
<dbReference type="PANTHER" id="PTHR12213">
    <property type="entry name" value="CORRINOID ADENOSYLTRANSFERASE"/>
    <property type="match status" value="1"/>
</dbReference>
<dbReference type="InterPro" id="IPR029499">
    <property type="entry name" value="PduO-typ"/>
</dbReference>
<evidence type="ECO:0000256" key="13">
    <source>
        <dbReference type="ARBA" id="ARBA00048692"/>
    </source>
</evidence>
<dbReference type="SUPFAM" id="SSF89028">
    <property type="entry name" value="Cobalamin adenosyltransferase-like"/>
    <property type="match status" value="1"/>
</dbReference>
<name>A0ABS3HFD6_9ENTE</name>
<sequence length="195" mass="22553">MSIYTRYGDRGYTKLVGGGRAKKSAPRVQAYGSIDTLNAQLGLTVASLNEQENYLYAELVQLQQWIFDCGSDFATPDEKRPYKVEPQMIVWLEEKIDFYWSKSPTIDRFVLPAGTVSSVNLHLCRCFTREAERNAVSLLEYDEAVNEEALRFLNRLSDYFFVLARWVNSQAGQPEIFYENSISVFNRKKNKKELF</sequence>
<keyword evidence="8 14" id="KW-0067">ATP-binding</keyword>
<dbReference type="Gene3D" id="1.20.1200.10">
    <property type="entry name" value="Cobalamin adenosyltransferase-like"/>
    <property type="match status" value="1"/>
</dbReference>
<evidence type="ECO:0000256" key="3">
    <source>
        <dbReference type="ARBA" id="ARBA00012454"/>
    </source>
</evidence>